<gene>
    <name evidence="2" type="ORF">K470DRAFT_2735</name>
</gene>
<feature type="region of interest" description="Disordered" evidence="1">
    <location>
        <begin position="39"/>
        <end position="64"/>
    </location>
</feature>
<protein>
    <submittedName>
        <fullName evidence="2">Uncharacterized protein</fullName>
    </submittedName>
</protein>
<sequence length="105" mass="11787">MSPTCWPSFLNAESCDIIVGLSHHHVLFLILPAAESQYTSPMSSGNTRRQSSCKAPTAWKRNSPHTLRSQGQMYTTIVEPSATATRTIMQQCNYRRPSKIHKTHS</sequence>
<reference evidence="2" key="1">
    <citation type="journal article" date="2020" name="Stud. Mycol.">
        <title>101 Dothideomycetes genomes: a test case for predicting lifestyles and emergence of pathogens.</title>
        <authorList>
            <person name="Haridas S."/>
            <person name="Albert R."/>
            <person name="Binder M."/>
            <person name="Bloem J."/>
            <person name="Labutti K."/>
            <person name="Salamov A."/>
            <person name="Andreopoulos B."/>
            <person name="Baker S."/>
            <person name="Barry K."/>
            <person name="Bills G."/>
            <person name="Bluhm B."/>
            <person name="Cannon C."/>
            <person name="Castanera R."/>
            <person name="Culley D."/>
            <person name="Daum C."/>
            <person name="Ezra D."/>
            <person name="Gonzalez J."/>
            <person name="Henrissat B."/>
            <person name="Kuo A."/>
            <person name="Liang C."/>
            <person name="Lipzen A."/>
            <person name="Lutzoni F."/>
            <person name="Magnuson J."/>
            <person name="Mondo S."/>
            <person name="Nolan M."/>
            <person name="Ohm R."/>
            <person name="Pangilinan J."/>
            <person name="Park H.-J."/>
            <person name="Ramirez L."/>
            <person name="Alfaro M."/>
            <person name="Sun H."/>
            <person name="Tritt A."/>
            <person name="Yoshinaga Y."/>
            <person name="Zwiers L.-H."/>
            <person name="Turgeon B."/>
            <person name="Goodwin S."/>
            <person name="Spatafora J."/>
            <person name="Crous P."/>
            <person name="Grigoriev I."/>
        </authorList>
    </citation>
    <scope>NUCLEOTIDE SEQUENCE</scope>
    <source>
        <strain evidence="2">CBS 480.64</strain>
    </source>
</reference>
<evidence type="ECO:0000313" key="3">
    <source>
        <dbReference type="Proteomes" id="UP000799421"/>
    </source>
</evidence>
<organism evidence="2 3">
    <name type="scientific">Piedraia hortae CBS 480.64</name>
    <dbReference type="NCBI Taxonomy" id="1314780"/>
    <lineage>
        <taxon>Eukaryota</taxon>
        <taxon>Fungi</taxon>
        <taxon>Dikarya</taxon>
        <taxon>Ascomycota</taxon>
        <taxon>Pezizomycotina</taxon>
        <taxon>Dothideomycetes</taxon>
        <taxon>Dothideomycetidae</taxon>
        <taxon>Capnodiales</taxon>
        <taxon>Piedraiaceae</taxon>
        <taxon>Piedraia</taxon>
    </lineage>
</organism>
<name>A0A6A7C9Y9_9PEZI</name>
<dbReference type="AlphaFoldDB" id="A0A6A7C9Y9"/>
<feature type="compositionally biased region" description="Polar residues" evidence="1">
    <location>
        <begin position="39"/>
        <end position="54"/>
    </location>
</feature>
<evidence type="ECO:0000313" key="2">
    <source>
        <dbReference type="EMBL" id="KAF2864386.1"/>
    </source>
</evidence>
<accession>A0A6A7C9Y9</accession>
<dbReference type="EMBL" id="MU005957">
    <property type="protein sequence ID" value="KAF2864386.1"/>
    <property type="molecule type" value="Genomic_DNA"/>
</dbReference>
<proteinExistence type="predicted"/>
<evidence type="ECO:0000256" key="1">
    <source>
        <dbReference type="SAM" id="MobiDB-lite"/>
    </source>
</evidence>
<dbReference type="Proteomes" id="UP000799421">
    <property type="component" value="Unassembled WGS sequence"/>
</dbReference>
<keyword evidence="3" id="KW-1185">Reference proteome</keyword>